<protein>
    <submittedName>
        <fullName evidence="1">Uncharacterized protein</fullName>
    </submittedName>
</protein>
<dbReference type="Proteomes" id="UP001249851">
    <property type="component" value="Unassembled WGS sequence"/>
</dbReference>
<reference evidence="1" key="1">
    <citation type="journal article" date="2023" name="G3 (Bethesda)">
        <title>Whole genome assembly and annotation of the endangered Caribbean coral Acropora cervicornis.</title>
        <authorList>
            <person name="Selwyn J.D."/>
            <person name="Vollmer S.V."/>
        </authorList>
    </citation>
    <scope>NUCLEOTIDE SEQUENCE</scope>
    <source>
        <strain evidence="1">K2</strain>
    </source>
</reference>
<name>A0AAD9QY86_ACRCE</name>
<sequence>MITRSHTSTRNKERFFRRVGKALMHEKDQFRNEASPYILHFPKTPLEVIGMCQHGIMLSVQCHLMHNPTNRIHTGRDGNNGNSRDDWEPYARNLFTTFVKIDPQNFAKQIVSAKF</sequence>
<accession>A0AAD9QY86</accession>
<proteinExistence type="predicted"/>
<gene>
    <name evidence="1" type="ORF">P5673_005437</name>
</gene>
<keyword evidence="2" id="KW-1185">Reference proteome</keyword>
<dbReference type="AlphaFoldDB" id="A0AAD9QY86"/>
<evidence type="ECO:0000313" key="2">
    <source>
        <dbReference type="Proteomes" id="UP001249851"/>
    </source>
</evidence>
<dbReference type="EMBL" id="JARQWQ010000009">
    <property type="protein sequence ID" value="KAK2569610.1"/>
    <property type="molecule type" value="Genomic_DNA"/>
</dbReference>
<reference evidence="1" key="2">
    <citation type="journal article" date="2023" name="Science">
        <title>Genomic signatures of disease resistance in endangered staghorn corals.</title>
        <authorList>
            <person name="Vollmer S.V."/>
            <person name="Selwyn J.D."/>
            <person name="Despard B.A."/>
            <person name="Roesel C.L."/>
        </authorList>
    </citation>
    <scope>NUCLEOTIDE SEQUENCE</scope>
    <source>
        <strain evidence="1">K2</strain>
    </source>
</reference>
<evidence type="ECO:0000313" key="1">
    <source>
        <dbReference type="EMBL" id="KAK2569610.1"/>
    </source>
</evidence>
<organism evidence="1 2">
    <name type="scientific">Acropora cervicornis</name>
    <name type="common">Staghorn coral</name>
    <dbReference type="NCBI Taxonomy" id="6130"/>
    <lineage>
        <taxon>Eukaryota</taxon>
        <taxon>Metazoa</taxon>
        <taxon>Cnidaria</taxon>
        <taxon>Anthozoa</taxon>
        <taxon>Hexacorallia</taxon>
        <taxon>Scleractinia</taxon>
        <taxon>Astrocoeniina</taxon>
        <taxon>Acroporidae</taxon>
        <taxon>Acropora</taxon>
    </lineage>
</organism>
<comment type="caution">
    <text evidence="1">The sequence shown here is derived from an EMBL/GenBank/DDBJ whole genome shotgun (WGS) entry which is preliminary data.</text>
</comment>